<dbReference type="InterPro" id="IPR014710">
    <property type="entry name" value="RmlC-like_jellyroll"/>
</dbReference>
<dbReference type="AlphaFoldDB" id="A0A1H4C528"/>
<dbReference type="CDD" id="cd00038">
    <property type="entry name" value="CAP_ED"/>
    <property type="match status" value="1"/>
</dbReference>
<keyword evidence="2" id="KW-0808">Transferase</keyword>
<dbReference type="GO" id="GO:0016301">
    <property type="term" value="F:kinase activity"/>
    <property type="evidence" value="ECO:0007669"/>
    <property type="project" value="UniProtKB-KW"/>
</dbReference>
<feature type="domain" description="Cyclic nucleotide-binding" evidence="1">
    <location>
        <begin position="29"/>
        <end position="115"/>
    </location>
</feature>
<dbReference type="Proteomes" id="UP000198846">
    <property type="component" value="Unassembled WGS sequence"/>
</dbReference>
<organism evidence="2 3">
    <name type="scientific">Bizionia paragorgiae</name>
    <dbReference type="NCBI Taxonomy" id="283786"/>
    <lineage>
        <taxon>Bacteria</taxon>
        <taxon>Pseudomonadati</taxon>
        <taxon>Bacteroidota</taxon>
        <taxon>Flavobacteriia</taxon>
        <taxon>Flavobacteriales</taxon>
        <taxon>Flavobacteriaceae</taxon>
        <taxon>Bizionia</taxon>
    </lineage>
</organism>
<gene>
    <name evidence="2" type="ORF">SAMN04487990_11810</name>
</gene>
<dbReference type="RefSeq" id="WP_092135774.1">
    <property type="nucleotide sequence ID" value="NZ_FNQK01000018.1"/>
</dbReference>
<evidence type="ECO:0000313" key="2">
    <source>
        <dbReference type="EMBL" id="SEA55491.1"/>
    </source>
</evidence>
<dbReference type="Gene3D" id="2.60.120.10">
    <property type="entry name" value="Jelly Rolls"/>
    <property type="match status" value="1"/>
</dbReference>
<protein>
    <submittedName>
        <fullName evidence="2">cAMP-binding domain of CRP or a regulatory subunit of cAMP-dependent protein kinases</fullName>
    </submittedName>
</protein>
<evidence type="ECO:0000313" key="3">
    <source>
        <dbReference type="Proteomes" id="UP000198846"/>
    </source>
</evidence>
<name>A0A1H4C528_BIZPA</name>
<keyword evidence="2" id="KW-0418">Kinase</keyword>
<dbReference type="EMBL" id="FNQK01000018">
    <property type="protein sequence ID" value="SEA55491.1"/>
    <property type="molecule type" value="Genomic_DNA"/>
</dbReference>
<dbReference type="OrthoDB" id="680421at2"/>
<reference evidence="2 3" key="1">
    <citation type="submission" date="2016-10" db="EMBL/GenBank/DDBJ databases">
        <authorList>
            <person name="de Groot N.N."/>
        </authorList>
    </citation>
    <scope>NUCLEOTIDE SEQUENCE [LARGE SCALE GENOMIC DNA]</scope>
    <source>
        <strain evidence="2 3">DSM 23842</strain>
    </source>
</reference>
<dbReference type="Pfam" id="PF00027">
    <property type="entry name" value="cNMP_binding"/>
    <property type="match status" value="1"/>
</dbReference>
<dbReference type="SUPFAM" id="SSF51206">
    <property type="entry name" value="cAMP-binding domain-like"/>
    <property type="match status" value="1"/>
</dbReference>
<evidence type="ECO:0000259" key="1">
    <source>
        <dbReference type="Pfam" id="PF00027"/>
    </source>
</evidence>
<proteinExistence type="predicted"/>
<dbReference type="InterPro" id="IPR000595">
    <property type="entry name" value="cNMP-bd_dom"/>
</dbReference>
<sequence length="190" mass="22413">MYLTDFLTSYVAFSHDELQDILSYFTKEDVKKNQLLVKKGQVCRRLYFVHKGMGRSYYLKEDGKEVTQWFFGDGVFMSSADSFFNQSTSYYYLETLEDSVLYSVSYDDLNHLLVKYHTMERFTRLLAITMLTKVAQKLNAIQFQTARERYDYMIAEFPNIAHRVPLGHIASYLGMTQETLSRIRKNDMNL</sequence>
<accession>A0A1H4C528</accession>
<dbReference type="InterPro" id="IPR018490">
    <property type="entry name" value="cNMP-bd_dom_sf"/>
</dbReference>
<keyword evidence="3" id="KW-1185">Reference proteome</keyword>
<dbReference type="STRING" id="283786.SAMN04487990_11810"/>